<comment type="subcellular location">
    <subcellularLocation>
        <location evidence="1">Periplasm</location>
    </subcellularLocation>
</comment>
<protein>
    <submittedName>
        <fullName evidence="6">Peptide/nickel transport system substrate-binding protein</fullName>
    </submittedName>
</protein>
<proteinExistence type="inferred from homology"/>
<evidence type="ECO:0000256" key="2">
    <source>
        <dbReference type="ARBA" id="ARBA00005695"/>
    </source>
</evidence>
<comment type="caution">
    <text evidence="6">The sequence shown here is derived from an EMBL/GenBank/DDBJ whole genome shotgun (WGS) entry which is preliminary data.</text>
</comment>
<evidence type="ECO:0000313" key="6">
    <source>
        <dbReference type="EMBL" id="NIJ58958.1"/>
    </source>
</evidence>
<evidence type="ECO:0000256" key="3">
    <source>
        <dbReference type="ARBA" id="ARBA00022729"/>
    </source>
</evidence>
<dbReference type="PANTHER" id="PTHR30290:SF38">
    <property type="entry name" value="D,D-DIPEPTIDE-BINDING PERIPLASMIC PROTEIN DDPA-RELATED"/>
    <property type="match status" value="1"/>
</dbReference>
<comment type="similarity">
    <text evidence="2">Belongs to the bacterial solute-binding protein 5 family.</text>
</comment>
<dbReference type="Proteomes" id="UP001429580">
    <property type="component" value="Unassembled WGS sequence"/>
</dbReference>
<dbReference type="Gene3D" id="3.10.105.10">
    <property type="entry name" value="Dipeptide-binding Protein, Domain 3"/>
    <property type="match status" value="1"/>
</dbReference>
<dbReference type="InterPro" id="IPR039424">
    <property type="entry name" value="SBP_5"/>
</dbReference>
<dbReference type="PIRSF" id="PIRSF002741">
    <property type="entry name" value="MppA"/>
    <property type="match status" value="1"/>
</dbReference>
<feature type="signal peptide" evidence="4">
    <location>
        <begin position="1"/>
        <end position="35"/>
    </location>
</feature>
<dbReference type="InterPro" id="IPR000914">
    <property type="entry name" value="SBP_5_dom"/>
</dbReference>
<keyword evidence="3 4" id="KW-0732">Signal</keyword>
<feature type="domain" description="Solute-binding protein family 5" evidence="5">
    <location>
        <begin position="87"/>
        <end position="451"/>
    </location>
</feature>
<evidence type="ECO:0000313" key="7">
    <source>
        <dbReference type="Proteomes" id="UP001429580"/>
    </source>
</evidence>
<name>A0ABX0V1F5_9HYPH</name>
<dbReference type="Gene3D" id="3.40.190.10">
    <property type="entry name" value="Periplasmic binding protein-like II"/>
    <property type="match status" value="1"/>
</dbReference>
<evidence type="ECO:0000256" key="1">
    <source>
        <dbReference type="ARBA" id="ARBA00004418"/>
    </source>
</evidence>
<dbReference type="PANTHER" id="PTHR30290">
    <property type="entry name" value="PERIPLASMIC BINDING COMPONENT OF ABC TRANSPORTER"/>
    <property type="match status" value="1"/>
</dbReference>
<evidence type="ECO:0000256" key="4">
    <source>
        <dbReference type="SAM" id="SignalP"/>
    </source>
</evidence>
<dbReference type="PROSITE" id="PS51318">
    <property type="entry name" value="TAT"/>
    <property type="match status" value="1"/>
</dbReference>
<feature type="chain" id="PRO_5046128571" evidence="4">
    <location>
        <begin position="36"/>
        <end position="540"/>
    </location>
</feature>
<keyword evidence="7" id="KW-1185">Reference proteome</keyword>
<evidence type="ECO:0000259" key="5">
    <source>
        <dbReference type="Pfam" id="PF00496"/>
    </source>
</evidence>
<dbReference type="InterPro" id="IPR006311">
    <property type="entry name" value="TAT_signal"/>
</dbReference>
<dbReference type="Pfam" id="PF00496">
    <property type="entry name" value="SBP_bac_5"/>
    <property type="match status" value="1"/>
</dbReference>
<dbReference type="EMBL" id="JAASQI010000006">
    <property type="protein sequence ID" value="NIJ58958.1"/>
    <property type="molecule type" value="Genomic_DNA"/>
</dbReference>
<dbReference type="SUPFAM" id="SSF53850">
    <property type="entry name" value="Periplasmic binding protein-like II"/>
    <property type="match status" value="1"/>
</dbReference>
<sequence>MRLALHSSRRRFLGVSLAALGFAVTGAPFSTGAGAALAGPAHGGTATLLLAAEPPVLTSIAHTAYNTVFVSGKTTEGLLAYDFDLNPRPQLATEWSVSEDGLRYTFKLREGVKWHDGKPFTSADVAYSINTLKEVHPRGRNTFLNLVEVQTPDPLTAILVLSKPAPYLISALNATESPIVPKHLYEGTKAAENPVNLAPVGTGPYKFKEWVRASHIIYERNPDYWDKPKPYLDRIVVRFIPDAAGRAIAIETGEIDLAPNTPISLSDLSRLEGLPHIGIEKNGNQYNNGISRIEFNLERPFFKDVRVRRAIAHALDREVFKNTVAYGYGNVIPGPISPNLTRWFDPDLKTYPLDPDTANKLLDEAGFARGGDGVRQRLTIDYVPSGEIYKRGADYIKQALAPLGLDVTVRSQDFATYTKRIYTDRDFDFAFEGMSNLFDPTVGVQRLYWSKNFKPGVPFSNGAAYSNPEVDRLLEESAVETNPEKRVAQWRRIQEILVEDLPAIDVISSPEVTLYNKRIVNHTITADGVGGSLADAYIVK</sequence>
<gene>
    <name evidence="6" type="ORF">FHS82_002813</name>
</gene>
<dbReference type="InterPro" id="IPR030678">
    <property type="entry name" value="Peptide/Ni-bd"/>
</dbReference>
<dbReference type="RefSeq" id="WP_166953821.1">
    <property type="nucleotide sequence ID" value="NZ_JAASQI010000006.1"/>
</dbReference>
<organism evidence="6 7">
    <name type="scientific">Pseudochelatococcus lubricantis</name>
    <dbReference type="NCBI Taxonomy" id="1538102"/>
    <lineage>
        <taxon>Bacteria</taxon>
        <taxon>Pseudomonadati</taxon>
        <taxon>Pseudomonadota</taxon>
        <taxon>Alphaproteobacteria</taxon>
        <taxon>Hyphomicrobiales</taxon>
        <taxon>Chelatococcaceae</taxon>
        <taxon>Pseudochelatococcus</taxon>
    </lineage>
</organism>
<accession>A0ABX0V1F5</accession>
<reference evidence="6 7" key="1">
    <citation type="submission" date="2020-03" db="EMBL/GenBank/DDBJ databases">
        <title>Genomic Encyclopedia of Type Strains, Phase IV (KMG-IV): sequencing the most valuable type-strain genomes for metagenomic binning, comparative biology and taxonomic classification.</title>
        <authorList>
            <person name="Goeker M."/>
        </authorList>
    </citation>
    <scope>NUCLEOTIDE SEQUENCE [LARGE SCALE GENOMIC DNA]</scope>
    <source>
        <strain evidence="6 7">DSM 103870</strain>
    </source>
</reference>
<dbReference type="CDD" id="cd08517">
    <property type="entry name" value="PBP2_NikA_DppA_OppA_like_13"/>
    <property type="match status" value="1"/>
</dbReference>